<dbReference type="Proteomes" id="UP000250200">
    <property type="component" value="Unassembled WGS sequence"/>
</dbReference>
<comment type="caution">
    <text evidence="1">The sequence shown here is derived from an EMBL/GenBank/DDBJ whole genome shotgun (WGS) entry which is preliminary data.</text>
</comment>
<gene>
    <name evidence="1" type="ORF">AX245_03415</name>
    <name evidence="2" type="ORF">NCTC8181_02358</name>
</gene>
<dbReference type="EMBL" id="UAVB01000001">
    <property type="protein sequence ID" value="SQA19291.1"/>
    <property type="molecule type" value="Genomic_DNA"/>
</dbReference>
<sequence>MVKDMLTEIGELFKQDEVLRSVKTKTFKRPESLPSDQTSIVIVPLAPPRQTNFGSDKPLAKKFMYQIDVESVSRLECKDLQNRIEKKLMVIDFFQSDNGLERYDEDTNRYLDARTYKGFSSLYEEY</sequence>
<evidence type="ECO:0000313" key="2">
    <source>
        <dbReference type="EMBL" id="SQA19291.1"/>
    </source>
</evidence>
<evidence type="ECO:0000313" key="1">
    <source>
        <dbReference type="EMBL" id="OCM70885.1"/>
    </source>
</evidence>
<dbReference type="RefSeq" id="WP_000237791.1">
    <property type="nucleotide sequence ID" value="NZ_CAACXY010000005.1"/>
</dbReference>
<reference evidence="2 4" key="2">
    <citation type="submission" date="2018-06" db="EMBL/GenBank/DDBJ databases">
        <authorList>
            <consortium name="Pathogen Informatics"/>
            <person name="Doyle S."/>
        </authorList>
    </citation>
    <scope>NUCLEOTIDE SEQUENCE [LARGE SCALE GENOMIC DNA]</scope>
    <source>
        <strain evidence="2 4">NCTC8181</strain>
    </source>
</reference>
<name>A0A0H1ZBD7_STRAG</name>
<evidence type="ECO:0000313" key="3">
    <source>
        <dbReference type="Proteomes" id="UP000093122"/>
    </source>
</evidence>
<evidence type="ECO:0000313" key="4">
    <source>
        <dbReference type="Proteomes" id="UP000250200"/>
    </source>
</evidence>
<accession>A0A0H1ZBD7</accession>
<reference evidence="1 3" key="1">
    <citation type="journal article" date="2016" name="Sci. Rep.">
        <title>Serotype IV Streptococcus agalactiae ST-452 has arisen from large genomic recombination events between CC23 and the hypervirulent CC17 lineages.</title>
        <authorList>
            <person name="Campisi E."/>
            <person name="Rinaudo C.D."/>
            <person name="Donati C."/>
            <person name="Barucco M."/>
            <person name="Torricelli G."/>
            <person name="Edwards M.S."/>
            <person name="Baker C.J."/>
            <person name="Margarit I."/>
            <person name="Rosini R."/>
        </authorList>
    </citation>
    <scope>NUCLEOTIDE SEQUENCE [LARGE SCALE GENOMIC DNA]</scope>
    <source>
        <strain evidence="1 3">CZ-PW-140</strain>
    </source>
</reference>
<evidence type="ECO:0008006" key="5">
    <source>
        <dbReference type="Google" id="ProtNLM"/>
    </source>
</evidence>
<dbReference type="Proteomes" id="UP000093122">
    <property type="component" value="Unassembled WGS sequence"/>
</dbReference>
<protein>
    <recommendedName>
        <fullName evidence="5">Phage protein</fullName>
    </recommendedName>
</protein>
<proteinExistence type="predicted"/>
<dbReference type="AlphaFoldDB" id="A0A0H1ZBD7"/>
<organism evidence="1 3">
    <name type="scientific">Streptococcus agalactiae</name>
    <dbReference type="NCBI Taxonomy" id="1311"/>
    <lineage>
        <taxon>Bacteria</taxon>
        <taxon>Bacillati</taxon>
        <taxon>Bacillota</taxon>
        <taxon>Bacilli</taxon>
        <taxon>Lactobacillales</taxon>
        <taxon>Streptococcaceae</taxon>
        <taxon>Streptococcus</taxon>
    </lineage>
</organism>
<dbReference type="EMBL" id="MAWT01000042">
    <property type="protein sequence ID" value="OCM70885.1"/>
    <property type="molecule type" value="Genomic_DNA"/>
</dbReference>